<gene>
    <name evidence="1" type="ORF">JP09_002095</name>
</gene>
<sequence>MNNVVGDQVNQILRAGKRTQDILTYIKYHPGATYANISKHLGLSSQRVSYLIKTNRRREWLNSVSQPK</sequence>
<dbReference type="InterPro" id="IPR036388">
    <property type="entry name" value="WH-like_DNA-bd_sf"/>
</dbReference>
<dbReference type="Pfam" id="PF13412">
    <property type="entry name" value="HTH_24"/>
    <property type="match status" value="1"/>
</dbReference>
<dbReference type="Gene3D" id="1.10.10.10">
    <property type="entry name" value="Winged helix-like DNA-binding domain superfamily/Winged helix DNA-binding domain"/>
    <property type="match status" value="1"/>
</dbReference>
<organism evidence="1 2">
    <name type="scientific">Dehalogenimonas etheniformans</name>
    <dbReference type="NCBI Taxonomy" id="1536648"/>
    <lineage>
        <taxon>Bacteria</taxon>
        <taxon>Bacillati</taxon>
        <taxon>Chloroflexota</taxon>
        <taxon>Dehalococcoidia</taxon>
        <taxon>Dehalococcoidales</taxon>
        <taxon>Dehalococcoidaceae</taxon>
        <taxon>Dehalogenimonas</taxon>
    </lineage>
</organism>
<comment type="caution">
    <text evidence="1">The sequence shown here is derived from an EMBL/GenBank/DDBJ whole genome shotgun (WGS) entry which is preliminary data.</text>
</comment>
<dbReference type="Proteomes" id="UP000235653">
    <property type="component" value="Unassembled WGS sequence"/>
</dbReference>
<protein>
    <submittedName>
        <fullName evidence="1">MarR family transcriptional regulator</fullName>
    </submittedName>
</protein>
<dbReference type="SUPFAM" id="SSF46785">
    <property type="entry name" value="Winged helix' DNA-binding domain"/>
    <property type="match status" value="1"/>
</dbReference>
<name>A0A2P5P8S5_9CHLR</name>
<dbReference type="AlphaFoldDB" id="A0A2P5P8S5"/>
<evidence type="ECO:0000313" key="1">
    <source>
        <dbReference type="EMBL" id="PPD58690.1"/>
    </source>
</evidence>
<accession>A0A2P5P8S5</accession>
<proteinExistence type="predicted"/>
<dbReference type="InterPro" id="IPR036390">
    <property type="entry name" value="WH_DNA-bd_sf"/>
</dbReference>
<reference evidence="1 2" key="1">
    <citation type="journal article" date="2017" name="ISME J.">
        <title>Grape pomace compost harbors organohalide-respiring Dehalogenimonas species with novel reductive dehalogenase genes.</title>
        <authorList>
            <person name="Yang Y."/>
            <person name="Higgins S.A."/>
            <person name="Yan J."/>
            <person name="Simsir B."/>
            <person name="Chourey K."/>
            <person name="Iyer R."/>
            <person name="Hettich R.L."/>
            <person name="Baldwin B."/>
            <person name="Ogles D.M."/>
            <person name="Loffler F.E."/>
        </authorList>
    </citation>
    <scope>NUCLEOTIDE SEQUENCE [LARGE SCALE GENOMIC DNA]</scope>
    <source>
        <strain evidence="1 2">GP</strain>
    </source>
</reference>
<keyword evidence="2" id="KW-1185">Reference proteome</keyword>
<dbReference type="EMBL" id="JQAN02000006">
    <property type="protein sequence ID" value="PPD58690.1"/>
    <property type="molecule type" value="Genomic_DNA"/>
</dbReference>
<dbReference type="OrthoDB" id="173643at2"/>
<evidence type="ECO:0000313" key="2">
    <source>
        <dbReference type="Proteomes" id="UP000235653"/>
    </source>
</evidence>